<dbReference type="AlphaFoldDB" id="A0A9Q3GLR9"/>
<keyword evidence="3" id="KW-1185">Reference proteome</keyword>
<feature type="compositionally biased region" description="Polar residues" evidence="1">
    <location>
        <begin position="108"/>
        <end position="120"/>
    </location>
</feature>
<accession>A0A9Q3GLR9</accession>
<proteinExistence type="predicted"/>
<name>A0A9Q3GLR9_9BASI</name>
<reference evidence="2" key="1">
    <citation type="submission" date="2021-03" db="EMBL/GenBank/DDBJ databases">
        <title>Draft genome sequence of rust myrtle Austropuccinia psidii MF-1, a brazilian biotype.</title>
        <authorList>
            <person name="Quecine M.C."/>
            <person name="Pachon D.M.R."/>
            <person name="Bonatelli M.L."/>
            <person name="Correr F.H."/>
            <person name="Franceschini L.M."/>
            <person name="Leite T.F."/>
            <person name="Margarido G.R.A."/>
            <person name="Almeida C.A."/>
            <person name="Ferrarezi J.A."/>
            <person name="Labate C.A."/>
        </authorList>
    </citation>
    <scope>NUCLEOTIDE SEQUENCE</scope>
    <source>
        <strain evidence="2">MF-1</strain>
    </source>
</reference>
<organism evidence="2 3">
    <name type="scientific">Austropuccinia psidii MF-1</name>
    <dbReference type="NCBI Taxonomy" id="1389203"/>
    <lineage>
        <taxon>Eukaryota</taxon>
        <taxon>Fungi</taxon>
        <taxon>Dikarya</taxon>
        <taxon>Basidiomycota</taxon>
        <taxon>Pucciniomycotina</taxon>
        <taxon>Pucciniomycetes</taxon>
        <taxon>Pucciniales</taxon>
        <taxon>Sphaerophragmiaceae</taxon>
        <taxon>Austropuccinia</taxon>
    </lineage>
</organism>
<evidence type="ECO:0000256" key="1">
    <source>
        <dbReference type="SAM" id="MobiDB-lite"/>
    </source>
</evidence>
<comment type="caution">
    <text evidence="2">The sequence shown here is derived from an EMBL/GenBank/DDBJ whole genome shotgun (WGS) entry which is preliminary data.</text>
</comment>
<sequence length="326" mass="37995">MEGNHTHSSLHIPIHHKPQTRALEDMDQVLQLHQLLKDLFQWRMDNKSFNLASHWAELGASCQKISLKELDFRDLMVRTTGWNPTRKRTTDPERAHSDSIRLTRSRKNQLSSGFKPFRNQQISGQKSPFFAIPGGFQEKTRIQGKKQDHLQPKEERVRPNDPEAVVFGERNTQEPEVAVHNSRISCPINRNITPTQIEHNVFTPESNLNCDSLWLQMSQYAEKTQKHFEELEASHGGLKVLTASMDKIVKPLQEGQAQLRKASEETNKRLNLVFEEQHHRQRDKDCLDQDINKLFNVYHNLKPQPQGHVMDNPYHPEDSKKQRSCW</sequence>
<evidence type="ECO:0000313" key="3">
    <source>
        <dbReference type="Proteomes" id="UP000765509"/>
    </source>
</evidence>
<dbReference type="EMBL" id="AVOT02002724">
    <property type="protein sequence ID" value="MBW0471327.1"/>
    <property type="molecule type" value="Genomic_DNA"/>
</dbReference>
<feature type="compositionally biased region" description="Basic and acidic residues" evidence="1">
    <location>
        <begin position="88"/>
        <end position="101"/>
    </location>
</feature>
<dbReference type="Proteomes" id="UP000765509">
    <property type="component" value="Unassembled WGS sequence"/>
</dbReference>
<feature type="region of interest" description="Disordered" evidence="1">
    <location>
        <begin position="83"/>
        <end position="120"/>
    </location>
</feature>
<protein>
    <submittedName>
        <fullName evidence="2">Uncharacterized protein</fullName>
    </submittedName>
</protein>
<feature type="compositionally biased region" description="Basic and acidic residues" evidence="1">
    <location>
        <begin position="314"/>
        <end position="326"/>
    </location>
</feature>
<feature type="region of interest" description="Disordered" evidence="1">
    <location>
        <begin position="303"/>
        <end position="326"/>
    </location>
</feature>
<gene>
    <name evidence="2" type="ORF">O181_011042</name>
</gene>
<evidence type="ECO:0000313" key="2">
    <source>
        <dbReference type="EMBL" id="MBW0471327.1"/>
    </source>
</evidence>